<accession>A0A4U6U1R9</accession>
<organism evidence="1 2">
    <name type="scientific">Setaria viridis</name>
    <name type="common">Green bristlegrass</name>
    <name type="synonym">Setaria italica subsp. viridis</name>
    <dbReference type="NCBI Taxonomy" id="4556"/>
    <lineage>
        <taxon>Eukaryota</taxon>
        <taxon>Viridiplantae</taxon>
        <taxon>Streptophyta</taxon>
        <taxon>Embryophyta</taxon>
        <taxon>Tracheophyta</taxon>
        <taxon>Spermatophyta</taxon>
        <taxon>Magnoliopsida</taxon>
        <taxon>Liliopsida</taxon>
        <taxon>Poales</taxon>
        <taxon>Poaceae</taxon>
        <taxon>PACMAD clade</taxon>
        <taxon>Panicoideae</taxon>
        <taxon>Panicodae</taxon>
        <taxon>Paniceae</taxon>
        <taxon>Cenchrinae</taxon>
        <taxon>Setaria</taxon>
    </lineage>
</organism>
<proteinExistence type="predicted"/>
<evidence type="ECO:0000313" key="1">
    <source>
        <dbReference type="EMBL" id="TKW04007.1"/>
    </source>
</evidence>
<dbReference type="AlphaFoldDB" id="A0A4U6U1R9"/>
<gene>
    <name evidence="1" type="ORF">SEVIR_7G081001v2</name>
</gene>
<sequence length="78" mass="9092">MGIMDFTQQDLLFPELDLCILPNMWTALVFFWSRWSGAAMWWSGAQKFGVECFQTPPIYAYPDISFSTSVDLLEIRFL</sequence>
<name>A0A4U6U1R9_SETVI</name>
<dbReference type="Proteomes" id="UP000298652">
    <property type="component" value="Chromosome 7"/>
</dbReference>
<dbReference type="EMBL" id="CM016558">
    <property type="protein sequence ID" value="TKW04007.1"/>
    <property type="molecule type" value="Genomic_DNA"/>
</dbReference>
<keyword evidence="2" id="KW-1185">Reference proteome</keyword>
<protein>
    <submittedName>
        <fullName evidence="1">Uncharacterized protein</fullName>
    </submittedName>
</protein>
<reference evidence="1" key="1">
    <citation type="submission" date="2019-03" db="EMBL/GenBank/DDBJ databases">
        <title>WGS assembly of Setaria viridis.</title>
        <authorList>
            <person name="Huang P."/>
            <person name="Jenkins J."/>
            <person name="Grimwood J."/>
            <person name="Barry K."/>
            <person name="Healey A."/>
            <person name="Mamidi S."/>
            <person name="Sreedasyam A."/>
            <person name="Shu S."/>
            <person name="Feldman M."/>
            <person name="Wu J."/>
            <person name="Yu Y."/>
            <person name="Chen C."/>
            <person name="Johnson J."/>
            <person name="Rokhsar D."/>
            <person name="Baxter I."/>
            <person name="Schmutz J."/>
            <person name="Brutnell T."/>
            <person name="Kellogg E."/>
        </authorList>
    </citation>
    <scope>NUCLEOTIDE SEQUENCE [LARGE SCALE GENOMIC DNA]</scope>
</reference>
<evidence type="ECO:0000313" key="2">
    <source>
        <dbReference type="Proteomes" id="UP000298652"/>
    </source>
</evidence>
<dbReference type="Gramene" id="TKW04007">
    <property type="protein sequence ID" value="TKW04007"/>
    <property type="gene ID" value="SEVIR_7G081001v2"/>
</dbReference>